<keyword evidence="2" id="KW-1185">Reference proteome</keyword>
<dbReference type="Proteomes" id="UP001066276">
    <property type="component" value="Chromosome 4_2"/>
</dbReference>
<accession>A0AAV7S7M1</accession>
<dbReference type="AlphaFoldDB" id="A0AAV7S7M1"/>
<comment type="caution">
    <text evidence="1">The sequence shown here is derived from an EMBL/GenBank/DDBJ whole genome shotgun (WGS) entry which is preliminary data.</text>
</comment>
<dbReference type="EMBL" id="JANPWB010000008">
    <property type="protein sequence ID" value="KAJ1161039.1"/>
    <property type="molecule type" value="Genomic_DNA"/>
</dbReference>
<evidence type="ECO:0000313" key="1">
    <source>
        <dbReference type="EMBL" id="KAJ1161039.1"/>
    </source>
</evidence>
<protein>
    <submittedName>
        <fullName evidence="1">Uncharacterized protein</fullName>
    </submittedName>
</protein>
<sequence>MDSSRSRSRLPWCFALSTAPPAGHSRGRRGEHRCRRSPVSDAWRLNGSSKCCFRGVLAERRYNDYRVPDRKSVDPVMQVRALASG</sequence>
<name>A0AAV7S7M1_PLEWA</name>
<evidence type="ECO:0000313" key="2">
    <source>
        <dbReference type="Proteomes" id="UP001066276"/>
    </source>
</evidence>
<reference evidence="1" key="1">
    <citation type="journal article" date="2022" name="bioRxiv">
        <title>Sequencing and chromosome-scale assembly of the giantPleurodeles waltlgenome.</title>
        <authorList>
            <person name="Brown T."/>
            <person name="Elewa A."/>
            <person name="Iarovenko S."/>
            <person name="Subramanian E."/>
            <person name="Araus A.J."/>
            <person name="Petzold A."/>
            <person name="Susuki M."/>
            <person name="Suzuki K.-i.T."/>
            <person name="Hayashi T."/>
            <person name="Toyoda A."/>
            <person name="Oliveira C."/>
            <person name="Osipova E."/>
            <person name="Leigh N.D."/>
            <person name="Simon A."/>
            <person name="Yun M.H."/>
        </authorList>
    </citation>
    <scope>NUCLEOTIDE SEQUENCE</scope>
    <source>
        <strain evidence="1">20211129_DDA</strain>
        <tissue evidence="1">Liver</tissue>
    </source>
</reference>
<organism evidence="1 2">
    <name type="scientific">Pleurodeles waltl</name>
    <name type="common">Iberian ribbed newt</name>
    <dbReference type="NCBI Taxonomy" id="8319"/>
    <lineage>
        <taxon>Eukaryota</taxon>
        <taxon>Metazoa</taxon>
        <taxon>Chordata</taxon>
        <taxon>Craniata</taxon>
        <taxon>Vertebrata</taxon>
        <taxon>Euteleostomi</taxon>
        <taxon>Amphibia</taxon>
        <taxon>Batrachia</taxon>
        <taxon>Caudata</taxon>
        <taxon>Salamandroidea</taxon>
        <taxon>Salamandridae</taxon>
        <taxon>Pleurodelinae</taxon>
        <taxon>Pleurodeles</taxon>
    </lineage>
</organism>
<proteinExistence type="predicted"/>
<gene>
    <name evidence="1" type="ORF">NDU88_001527</name>
</gene>